<reference evidence="1" key="1">
    <citation type="submission" date="2018-02" db="EMBL/GenBank/DDBJ databases">
        <title>The genomes of Aspergillus section Nigri reveals drivers in fungal speciation.</title>
        <authorList>
            <consortium name="DOE Joint Genome Institute"/>
            <person name="Vesth T.C."/>
            <person name="Nybo J."/>
            <person name="Theobald S."/>
            <person name="Brandl J."/>
            <person name="Frisvad J.C."/>
            <person name="Nielsen K.F."/>
            <person name="Lyhne E.K."/>
            <person name="Kogle M.E."/>
            <person name="Kuo A."/>
            <person name="Riley R."/>
            <person name="Clum A."/>
            <person name="Nolan M."/>
            <person name="Lipzen A."/>
            <person name="Salamov A."/>
            <person name="Henrissat B."/>
            <person name="Wiebenga A."/>
            <person name="De vries R.P."/>
            <person name="Grigoriev I.V."/>
            <person name="Mortensen U.H."/>
            <person name="Andersen M.R."/>
            <person name="Baker S.E."/>
        </authorList>
    </citation>
    <scope>NUCLEOTIDE SEQUENCE</scope>
    <source>
        <strain evidence="1">CBS 121060</strain>
    </source>
</reference>
<proteinExistence type="predicted"/>
<dbReference type="EMBL" id="KZ825009">
    <property type="protein sequence ID" value="RAH64595.1"/>
    <property type="molecule type" value="Genomic_DNA"/>
</dbReference>
<protein>
    <submittedName>
        <fullName evidence="1">MATE efflux family protein</fullName>
    </submittedName>
</protein>
<sequence length="480" mass="51363">MVFRHRPIPIPHRKITPNQGSGVTAPFLSEGCLLARNSFPVVVTYGLQNSLQTGSLLVVGRLSPETLAAAAFAFMFATATAWLIALGGTTALDTLASTAFTGSTNKSQLGIYLQRAFVVLGLLYLPVTVLWCWSEHLFLALRQEPQLAKDAAHFLIYLIPGGLGYIYFEALKKYLQAQGINSPSTYVLLLVAPINIGLNYLLCNIWGFGLLGAPVATGLCYWLCFGLLALYTALVAGHECWGGLSREAFQNMGIFVRLTVLGILHVGAEWMAFEIVAVAAGWLGSTSMAAQSVIMTSDQILNTIPFGIGVAASNRVGNRLGARDAKGAARSAHAATALCVIVGALVLVVLTLTRYQFAKIFTDDPAVIKLTGDVMPYVAAFQIADGLNASCGGTLRGIGKQHLGAAINIFTYYAAALPLGIWLSRHGHGLAGLWVGQCLALYTVGLLEYALVAATKWDQEVLKAFDRMDHGIEETEHTQA</sequence>
<evidence type="ECO:0000313" key="1">
    <source>
        <dbReference type="EMBL" id="RAH64595.1"/>
    </source>
</evidence>
<organism evidence="1 2">
    <name type="scientific">Aspergillus aculeatinus CBS 121060</name>
    <dbReference type="NCBI Taxonomy" id="1448322"/>
    <lineage>
        <taxon>Eukaryota</taxon>
        <taxon>Fungi</taxon>
        <taxon>Dikarya</taxon>
        <taxon>Ascomycota</taxon>
        <taxon>Pezizomycotina</taxon>
        <taxon>Eurotiomycetes</taxon>
        <taxon>Eurotiomycetidae</taxon>
        <taxon>Eurotiales</taxon>
        <taxon>Aspergillaceae</taxon>
        <taxon>Aspergillus</taxon>
        <taxon>Aspergillus subgen. Circumdati</taxon>
    </lineage>
</organism>
<gene>
    <name evidence="1" type="ORF">BO66DRAFT_463965</name>
</gene>
<accession>A0ACD1GTC8</accession>
<name>A0ACD1GTC8_9EURO</name>
<dbReference type="Proteomes" id="UP000249661">
    <property type="component" value="Unassembled WGS sequence"/>
</dbReference>
<evidence type="ECO:0000313" key="2">
    <source>
        <dbReference type="Proteomes" id="UP000249661"/>
    </source>
</evidence>
<keyword evidence="2" id="KW-1185">Reference proteome</keyword>